<dbReference type="AlphaFoldDB" id="A0AAD9MNB6"/>
<evidence type="ECO:0000256" key="1">
    <source>
        <dbReference type="SAM" id="MobiDB-lite"/>
    </source>
</evidence>
<keyword evidence="3" id="KW-1185">Reference proteome</keyword>
<dbReference type="PANTHER" id="PTHR36338">
    <property type="entry name" value="OS02G0495900 PROTEIN"/>
    <property type="match status" value="1"/>
</dbReference>
<accession>A0AAD9MNB6</accession>
<evidence type="ECO:0000313" key="2">
    <source>
        <dbReference type="EMBL" id="KAK2078421.1"/>
    </source>
</evidence>
<comment type="caution">
    <text evidence="2">The sequence shown here is derived from an EMBL/GenBank/DDBJ whole genome shotgun (WGS) entry which is preliminary data.</text>
</comment>
<feature type="region of interest" description="Disordered" evidence="1">
    <location>
        <begin position="169"/>
        <end position="191"/>
    </location>
</feature>
<name>A0AAD9MNB6_PROWI</name>
<organism evidence="2 3">
    <name type="scientific">Prototheca wickerhamii</name>
    <dbReference type="NCBI Taxonomy" id="3111"/>
    <lineage>
        <taxon>Eukaryota</taxon>
        <taxon>Viridiplantae</taxon>
        <taxon>Chlorophyta</taxon>
        <taxon>core chlorophytes</taxon>
        <taxon>Trebouxiophyceae</taxon>
        <taxon>Chlorellales</taxon>
        <taxon>Chlorellaceae</taxon>
        <taxon>Prototheca</taxon>
    </lineage>
</organism>
<protein>
    <submittedName>
        <fullName evidence="2">Uncharacterized protein</fullName>
    </submittedName>
</protein>
<dbReference type="EMBL" id="JASFZW010000004">
    <property type="protein sequence ID" value="KAK2078421.1"/>
    <property type="molecule type" value="Genomic_DNA"/>
</dbReference>
<evidence type="ECO:0000313" key="3">
    <source>
        <dbReference type="Proteomes" id="UP001255856"/>
    </source>
</evidence>
<sequence>MVLSSLRAWHRLVAATRESTPKLVLFASACILIPWVAGDMVMNSTNNEYQETELEQKLRARGGLDSQILAKAQRERLQVLFDELQSQESGERRYRAALDNVCPPSLFSATTTEESFLERAKEDLKSLTGTDTYHQVEKTSQEELADQVSDGEDMPSVQTMLSKGMTHTVTAKDNWRYKNAEQKDTTQDPER</sequence>
<proteinExistence type="predicted"/>
<feature type="compositionally biased region" description="Basic and acidic residues" evidence="1">
    <location>
        <begin position="173"/>
        <end position="191"/>
    </location>
</feature>
<dbReference type="PANTHER" id="PTHR36338:SF1">
    <property type="entry name" value="OS02G0495900 PROTEIN"/>
    <property type="match status" value="1"/>
</dbReference>
<gene>
    <name evidence="2" type="ORF">QBZ16_003261</name>
</gene>
<reference evidence="2" key="1">
    <citation type="submission" date="2021-01" db="EMBL/GenBank/DDBJ databases">
        <authorList>
            <person name="Eckstrom K.M.E."/>
        </authorList>
    </citation>
    <scope>NUCLEOTIDE SEQUENCE</scope>
    <source>
        <strain evidence="2">UVCC 0001</strain>
    </source>
</reference>
<dbReference type="Proteomes" id="UP001255856">
    <property type="component" value="Unassembled WGS sequence"/>
</dbReference>